<accession>A0AAE1A377</accession>
<dbReference type="GO" id="GO:0030199">
    <property type="term" value="P:collagen fibril organization"/>
    <property type="evidence" value="ECO:0007669"/>
    <property type="project" value="TreeGrafter"/>
</dbReference>
<sequence length="82" mass="9509">MALAGLQSVHSNRYEDRVMNFKCCGHSGFKTDSCNMTSSLNALDRELKYSVPEGKVITGWISEYFSKYKDRRHWMILCDYST</sequence>
<dbReference type="Pfam" id="PF14704">
    <property type="entry name" value="DERM"/>
    <property type="match status" value="1"/>
</dbReference>
<dbReference type="AlphaFoldDB" id="A0AAE1A377"/>
<dbReference type="PANTHER" id="PTHR15040">
    <property type="entry name" value="DERMATOPONTIN-RELATED"/>
    <property type="match status" value="1"/>
</dbReference>
<evidence type="ECO:0000313" key="6">
    <source>
        <dbReference type="Proteomes" id="UP001283361"/>
    </source>
</evidence>
<protein>
    <submittedName>
        <fullName evidence="5">Uncharacterized protein</fullName>
    </submittedName>
</protein>
<name>A0AAE1A377_9GAST</name>
<organism evidence="5 6">
    <name type="scientific">Elysia crispata</name>
    <name type="common">lettuce slug</name>
    <dbReference type="NCBI Taxonomy" id="231223"/>
    <lineage>
        <taxon>Eukaryota</taxon>
        <taxon>Metazoa</taxon>
        <taxon>Spiralia</taxon>
        <taxon>Lophotrochozoa</taxon>
        <taxon>Mollusca</taxon>
        <taxon>Gastropoda</taxon>
        <taxon>Heterobranchia</taxon>
        <taxon>Euthyneura</taxon>
        <taxon>Panpulmonata</taxon>
        <taxon>Sacoglossa</taxon>
        <taxon>Placobranchoidea</taxon>
        <taxon>Plakobranchidae</taxon>
        <taxon>Elysia</taxon>
    </lineage>
</organism>
<dbReference type="Proteomes" id="UP001283361">
    <property type="component" value="Unassembled WGS sequence"/>
</dbReference>
<evidence type="ECO:0000313" key="5">
    <source>
        <dbReference type="EMBL" id="KAK3779651.1"/>
    </source>
</evidence>
<evidence type="ECO:0000256" key="4">
    <source>
        <dbReference type="ARBA" id="ARBA00023157"/>
    </source>
</evidence>
<keyword evidence="6" id="KW-1185">Reference proteome</keyword>
<proteinExistence type="inferred from homology"/>
<evidence type="ECO:0000256" key="3">
    <source>
        <dbReference type="ARBA" id="ARBA00022525"/>
    </source>
</evidence>
<evidence type="ECO:0000256" key="2">
    <source>
        <dbReference type="ARBA" id="ARBA00008712"/>
    </source>
</evidence>
<comment type="caution">
    <text evidence="5">The sequence shown here is derived from an EMBL/GenBank/DDBJ whole genome shotgun (WGS) entry which is preliminary data.</text>
</comment>
<keyword evidence="4" id="KW-1015">Disulfide bond</keyword>
<gene>
    <name evidence="5" type="ORF">RRG08_040374</name>
</gene>
<dbReference type="InterPro" id="IPR026645">
    <property type="entry name" value="Dermatopontin"/>
</dbReference>
<dbReference type="GO" id="GO:0031012">
    <property type="term" value="C:extracellular matrix"/>
    <property type="evidence" value="ECO:0007669"/>
    <property type="project" value="TreeGrafter"/>
</dbReference>
<dbReference type="GO" id="GO:0005615">
    <property type="term" value="C:extracellular space"/>
    <property type="evidence" value="ECO:0007669"/>
    <property type="project" value="TreeGrafter"/>
</dbReference>
<keyword evidence="3" id="KW-0964">Secreted</keyword>
<comment type="similarity">
    <text evidence="2">Belongs to the dermatopontin family.</text>
</comment>
<dbReference type="PANTHER" id="PTHR15040:SF1">
    <property type="entry name" value="DERMATOPONTIN-LIKE ISOFORM X1"/>
    <property type="match status" value="1"/>
</dbReference>
<comment type="subcellular location">
    <subcellularLocation>
        <location evidence="1">Secreted</location>
    </subcellularLocation>
</comment>
<reference evidence="5" key="1">
    <citation type="journal article" date="2023" name="G3 (Bethesda)">
        <title>A reference genome for the long-term kleptoplast-retaining sea slug Elysia crispata morphotype clarki.</title>
        <authorList>
            <person name="Eastman K.E."/>
            <person name="Pendleton A.L."/>
            <person name="Shaikh M.A."/>
            <person name="Suttiyut T."/>
            <person name="Ogas R."/>
            <person name="Tomko P."/>
            <person name="Gavelis G."/>
            <person name="Widhalm J.R."/>
            <person name="Wisecaver J.H."/>
        </authorList>
    </citation>
    <scope>NUCLEOTIDE SEQUENCE</scope>
    <source>
        <strain evidence="5">ECLA1</strain>
    </source>
</reference>
<dbReference type="EMBL" id="JAWDGP010002819">
    <property type="protein sequence ID" value="KAK3779651.1"/>
    <property type="molecule type" value="Genomic_DNA"/>
</dbReference>
<evidence type="ECO:0000256" key="1">
    <source>
        <dbReference type="ARBA" id="ARBA00004613"/>
    </source>
</evidence>